<dbReference type="InterPro" id="IPR029044">
    <property type="entry name" value="Nucleotide-diphossugar_trans"/>
</dbReference>
<accession>A0ABT7MMD4</accession>
<name>A0ABT7MMD4_9BACL</name>
<dbReference type="PANTHER" id="PTHR22916">
    <property type="entry name" value="GLYCOSYLTRANSFERASE"/>
    <property type="match status" value="1"/>
</dbReference>
<dbReference type="Pfam" id="PF00535">
    <property type="entry name" value="Glycos_transf_2"/>
    <property type="match status" value="1"/>
</dbReference>
<evidence type="ECO:0000313" key="5">
    <source>
        <dbReference type="EMBL" id="MDL5376352.1"/>
    </source>
</evidence>
<comment type="caution">
    <text evidence="5">The sequence shown here is derived from an EMBL/GenBank/DDBJ whole genome shotgun (WGS) entry which is preliminary data.</text>
</comment>
<evidence type="ECO:0000256" key="2">
    <source>
        <dbReference type="ARBA" id="ARBA00022676"/>
    </source>
</evidence>
<dbReference type="PANTHER" id="PTHR22916:SF51">
    <property type="entry name" value="GLYCOSYLTRANSFERASE EPSH-RELATED"/>
    <property type="match status" value="1"/>
</dbReference>
<dbReference type="SUPFAM" id="SSF53448">
    <property type="entry name" value="Nucleotide-diphospho-sugar transferases"/>
    <property type="match status" value="1"/>
</dbReference>
<evidence type="ECO:0000256" key="3">
    <source>
        <dbReference type="ARBA" id="ARBA00022679"/>
    </source>
</evidence>
<comment type="similarity">
    <text evidence="1">Belongs to the glycosyltransferase 2 family.</text>
</comment>
<dbReference type="Gene3D" id="3.90.550.10">
    <property type="entry name" value="Spore Coat Polysaccharide Biosynthesis Protein SpsA, Chain A"/>
    <property type="match status" value="1"/>
</dbReference>
<sequence>MMNTRPLVSIVIPVFNVEKYISETVHSVIAQTYSNLEIIIVDDGSEDKSFEICKEILKTDDRIKLLRIENSGVSTARNTGIDNAKGEYILFLDSDDIISSQLLEVCITKINDNPLCDIVIFGMIFEFINKNKLKSYDKKISKDQYFSSKQSHIHFRELFENNYLTSSCNKLIKTELIRTNNLYFDKKLSFLEDFCFSLDLYKNADSIIALKQPLYKYIHRKRYSLSVKYKEDMIEMISIIDEKIKNFFETVRVDAKTNSSINAFMSHAVSMCVINELNSDKSYGEKLYVIRNFIDQNWVQAYFKSTHSNSPFNNFFRFLAIKKKYRLIVVICKVKQMIVNGGRN</sequence>
<dbReference type="Proteomes" id="UP001230807">
    <property type="component" value="Unassembled WGS sequence"/>
</dbReference>
<evidence type="ECO:0000259" key="4">
    <source>
        <dbReference type="Pfam" id="PF00535"/>
    </source>
</evidence>
<keyword evidence="2 5" id="KW-0328">Glycosyltransferase</keyword>
<gene>
    <name evidence="5" type="ORF">QR695_04965</name>
</gene>
<keyword evidence="3 5" id="KW-0808">Transferase</keyword>
<organism evidence="5 6">
    <name type="scientific">Exiguobacterium mexicanum</name>
    <dbReference type="NCBI Taxonomy" id="340146"/>
    <lineage>
        <taxon>Bacteria</taxon>
        <taxon>Bacillati</taxon>
        <taxon>Bacillota</taxon>
        <taxon>Bacilli</taxon>
        <taxon>Bacillales</taxon>
        <taxon>Bacillales Family XII. Incertae Sedis</taxon>
        <taxon>Exiguobacterium</taxon>
    </lineage>
</organism>
<dbReference type="CDD" id="cd00761">
    <property type="entry name" value="Glyco_tranf_GTA_type"/>
    <property type="match status" value="1"/>
</dbReference>
<dbReference type="RefSeq" id="WP_286038242.1">
    <property type="nucleotide sequence ID" value="NZ_CP183077.1"/>
</dbReference>
<feature type="domain" description="Glycosyltransferase 2-like" evidence="4">
    <location>
        <begin position="9"/>
        <end position="177"/>
    </location>
</feature>
<protein>
    <submittedName>
        <fullName evidence="5">Glycosyltransferase family 2 protein</fullName>
        <ecNumber evidence="5">2.4.-.-</ecNumber>
    </submittedName>
</protein>
<reference evidence="5 6" key="1">
    <citation type="submission" date="2023-06" db="EMBL/GenBank/DDBJ databases">
        <title>Influencing factors and mechanism of Cr(VI) reduction by facultative anaerobic Exiguobacterium sp. PY14.</title>
        <authorList>
            <person name="Zou L."/>
        </authorList>
    </citation>
    <scope>NUCLEOTIDE SEQUENCE [LARGE SCALE GENOMIC DNA]</scope>
    <source>
        <strain evidence="5 6">PY14</strain>
    </source>
</reference>
<dbReference type="EMBL" id="JASWER010000003">
    <property type="protein sequence ID" value="MDL5376352.1"/>
    <property type="molecule type" value="Genomic_DNA"/>
</dbReference>
<dbReference type="GO" id="GO:0016757">
    <property type="term" value="F:glycosyltransferase activity"/>
    <property type="evidence" value="ECO:0007669"/>
    <property type="project" value="UniProtKB-KW"/>
</dbReference>
<proteinExistence type="inferred from homology"/>
<dbReference type="EC" id="2.4.-.-" evidence="5"/>
<dbReference type="InterPro" id="IPR001173">
    <property type="entry name" value="Glyco_trans_2-like"/>
</dbReference>
<evidence type="ECO:0000313" key="6">
    <source>
        <dbReference type="Proteomes" id="UP001230807"/>
    </source>
</evidence>
<evidence type="ECO:0000256" key="1">
    <source>
        <dbReference type="ARBA" id="ARBA00006739"/>
    </source>
</evidence>
<keyword evidence="6" id="KW-1185">Reference proteome</keyword>